<evidence type="ECO:0000256" key="2">
    <source>
        <dbReference type="ARBA" id="ARBA00009156"/>
    </source>
</evidence>
<evidence type="ECO:0000256" key="11">
    <source>
        <dbReference type="RuleBase" id="RU003733"/>
    </source>
</evidence>
<dbReference type="InterPro" id="IPR043129">
    <property type="entry name" value="ATPase_NBD"/>
</dbReference>
<dbReference type="FunFam" id="3.30.420.40:FF:000007">
    <property type="entry name" value="Glycerol kinase"/>
    <property type="match status" value="1"/>
</dbReference>
<evidence type="ECO:0000256" key="6">
    <source>
        <dbReference type="ARBA" id="ARBA00022777"/>
    </source>
</evidence>
<evidence type="ECO:0000256" key="7">
    <source>
        <dbReference type="ARBA" id="ARBA00022798"/>
    </source>
</evidence>
<dbReference type="GO" id="GO:0005829">
    <property type="term" value="C:cytosol"/>
    <property type="evidence" value="ECO:0007669"/>
    <property type="project" value="TreeGrafter"/>
</dbReference>
<dbReference type="GO" id="GO:0006072">
    <property type="term" value="P:glycerol-3-phosphate metabolic process"/>
    <property type="evidence" value="ECO:0007669"/>
    <property type="project" value="InterPro"/>
</dbReference>
<dbReference type="NCBIfam" id="TIGR01311">
    <property type="entry name" value="glycerol_kin"/>
    <property type="match status" value="1"/>
</dbReference>
<dbReference type="InterPro" id="IPR018485">
    <property type="entry name" value="FGGY_C"/>
</dbReference>
<dbReference type="GO" id="GO:0004370">
    <property type="term" value="F:glycerol kinase activity"/>
    <property type="evidence" value="ECO:0007669"/>
    <property type="project" value="UniProtKB-EC"/>
</dbReference>
<dbReference type="PROSITE" id="PS00445">
    <property type="entry name" value="FGGY_KINASES_2"/>
    <property type="match status" value="1"/>
</dbReference>
<evidence type="ECO:0000313" key="15">
    <source>
        <dbReference type="Proteomes" id="UP000267187"/>
    </source>
</evidence>
<dbReference type="Pfam" id="PF02782">
    <property type="entry name" value="FGGY_C"/>
    <property type="match status" value="1"/>
</dbReference>
<keyword evidence="8" id="KW-0067">ATP-binding</keyword>
<dbReference type="GO" id="GO:0019563">
    <property type="term" value="P:glycerol catabolic process"/>
    <property type="evidence" value="ECO:0007669"/>
    <property type="project" value="TreeGrafter"/>
</dbReference>
<dbReference type="AlphaFoldDB" id="A0A3M0A539"/>
<evidence type="ECO:0000256" key="3">
    <source>
        <dbReference type="ARBA" id="ARBA00012099"/>
    </source>
</evidence>
<evidence type="ECO:0000256" key="4">
    <source>
        <dbReference type="ARBA" id="ARBA00022679"/>
    </source>
</evidence>
<evidence type="ECO:0000256" key="1">
    <source>
        <dbReference type="ARBA" id="ARBA00005190"/>
    </source>
</evidence>
<keyword evidence="4 11" id="KW-0808">Transferase</keyword>
<organism evidence="14 15">
    <name type="scientific">Umboniibacter marinipuniceus</name>
    <dbReference type="NCBI Taxonomy" id="569599"/>
    <lineage>
        <taxon>Bacteria</taxon>
        <taxon>Pseudomonadati</taxon>
        <taxon>Pseudomonadota</taxon>
        <taxon>Gammaproteobacteria</taxon>
        <taxon>Cellvibrionales</taxon>
        <taxon>Cellvibrionaceae</taxon>
        <taxon>Umboniibacter</taxon>
    </lineage>
</organism>
<dbReference type="PROSITE" id="PS00933">
    <property type="entry name" value="FGGY_KINASES_1"/>
    <property type="match status" value="1"/>
</dbReference>
<dbReference type="CDD" id="cd07786">
    <property type="entry name" value="FGGY_EcGK_like"/>
    <property type="match status" value="1"/>
</dbReference>
<dbReference type="InterPro" id="IPR005999">
    <property type="entry name" value="Glycerol_kin"/>
</dbReference>
<comment type="caution">
    <text evidence="14">The sequence shown here is derived from an EMBL/GenBank/DDBJ whole genome shotgun (WGS) entry which is preliminary data.</text>
</comment>
<proteinExistence type="inferred from homology"/>
<name>A0A3M0A539_9GAMM</name>
<dbReference type="Proteomes" id="UP000267187">
    <property type="component" value="Unassembled WGS sequence"/>
</dbReference>
<comment type="pathway">
    <text evidence="1">Polyol metabolism; glycerol degradation via glycerol kinase pathway; sn-glycerol 3-phosphate from glycerol: step 1/1.</text>
</comment>
<comment type="similarity">
    <text evidence="2 11">Belongs to the FGGY kinase family.</text>
</comment>
<dbReference type="NCBIfam" id="NF000756">
    <property type="entry name" value="PRK00047.1"/>
    <property type="match status" value="1"/>
</dbReference>
<dbReference type="PANTHER" id="PTHR10196:SF69">
    <property type="entry name" value="GLYCEROL KINASE"/>
    <property type="match status" value="1"/>
</dbReference>
<feature type="domain" description="Carbohydrate kinase FGGY N-terminal" evidence="12">
    <location>
        <begin position="4"/>
        <end position="249"/>
    </location>
</feature>
<keyword evidence="15" id="KW-1185">Reference proteome</keyword>
<dbReference type="InterPro" id="IPR018484">
    <property type="entry name" value="FGGY_N"/>
</dbReference>
<keyword evidence="7" id="KW-0319">Glycerol metabolism</keyword>
<protein>
    <recommendedName>
        <fullName evidence="3">glycerol kinase</fullName>
        <ecNumber evidence="3">2.7.1.30</ecNumber>
    </recommendedName>
    <alternativeName>
        <fullName evidence="9">ATP:glycerol 3-phosphotransferase</fullName>
    </alternativeName>
</protein>
<dbReference type="InterPro" id="IPR018483">
    <property type="entry name" value="Carb_kinase_FGGY_CS"/>
</dbReference>
<evidence type="ECO:0000256" key="5">
    <source>
        <dbReference type="ARBA" id="ARBA00022741"/>
    </source>
</evidence>
<dbReference type="EMBL" id="REFJ01000004">
    <property type="protein sequence ID" value="RMA79484.1"/>
    <property type="molecule type" value="Genomic_DNA"/>
</dbReference>
<evidence type="ECO:0000256" key="10">
    <source>
        <dbReference type="ARBA" id="ARBA00052101"/>
    </source>
</evidence>
<reference evidence="14 15" key="1">
    <citation type="submission" date="2018-10" db="EMBL/GenBank/DDBJ databases">
        <title>Genomic Encyclopedia of Type Strains, Phase IV (KMG-IV): sequencing the most valuable type-strain genomes for metagenomic binning, comparative biology and taxonomic classification.</title>
        <authorList>
            <person name="Goeker M."/>
        </authorList>
    </citation>
    <scope>NUCLEOTIDE SEQUENCE [LARGE SCALE GENOMIC DNA]</scope>
    <source>
        <strain evidence="14 15">DSM 25080</strain>
    </source>
</reference>
<dbReference type="FunFam" id="3.30.420.40:FF:000008">
    <property type="entry name" value="Glycerol kinase"/>
    <property type="match status" value="1"/>
</dbReference>
<evidence type="ECO:0000259" key="13">
    <source>
        <dbReference type="Pfam" id="PF02782"/>
    </source>
</evidence>
<dbReference type="OrthoDB" id="9805576at2"/>
<evidence type="ECO:0000259" key="12">
    <source>
        <dbReference type="Pfam" id="PF00370"/>
    </source>
</evidence>
<dbReference type="GO" id="GO:0005524">
    <property type="term" value="F:ATP binding"/>
    <property type="evidence" value="ECO:0007669"/>
    <property type="project" value="UniProtKB-KW"/>
</dbReference>
<dbReference type="InterPro" id="IPR000577">
    <property type="entry name" value="Carb_kinase_FGGY"/>
</dbReference>
<dbReference type="SUPFAM" id="SSF53067">
    <property type="entry name" value="Actin-like ATPase domain"/>
    <property type="match status" value="2"/>
</dbReference>
<sequence>MNFILSIDQGTTSSRAIIFDEDFSEVASHQQEFQQYFPKNGWVEHDALEIWESVLVAVRKALSSAQLSAKEIKAIGITNQRETVVAWQKSTGKPIAPAIVWQDRRTEDFCRQLRQRELGEMINSKTGLVLDPYFSASKIQWLLENTSGARQLIAEEDLLVGTIDTWLIWKLTGGAKHTTDATNASRTQLFNIRQQCWDDELLALFNIPKRILPAVHDCAADFGETVATLFGDRIAIRGVAGDQQAALIGQRCWQPGDIKSTYGTGCFVMANTGSDIIVSEHKLLSTVAYRLDGRTHYAIEGSIFMAGAIIQWLRDSLGIISSASETERLAADVEVDHGVIMVPAFTGLGAPHWAADARASISGMTRGTDKRHIASASLQSVAFQSADLFAAMESDGVELTQLKVDGGMVKNSLFCQWLADFSKLRIVRNDFSEATALGAAYLAALGSGLAQDLNSLPNPAPHSESFSPRINPSLRDQLMKRWHAAVSIELSRNDRM</sequence>
<comment type="catalytic activity">
    <reaction evidence="10">
        <text>glycerol + ATP = sn-glycerol 3-phosphate + ADP + H(+)</text>
        <dbReference type="Rhea" id="RHEA:21644"/>
        <dbReference type="ChEBI" id="CHEBI:15378"/>
        <dbReference type="ChEBI" id="CHEBI:17754"/>
        <dbReference type="ChEBI" id="CHEBI:30616"/>
        <dbReference type="ChEBI" id="CHEBI:57597"/>
        <dbReference type="ChEBI" id="CHEBI:456216"/>
        <dbReference type="EC" id="2.7.1.30"/>
    </reaction>
</comment>
<dbReference type="PANTHER" id="PTHR10196">
    <property type="entry name" value="SUGAR KINASE"/>
    <property type="match status" value="1"/>
</dbReference>
<keyword evidence="5" id="KW-0547">Nucleotide-binding</keyword>
<dbReference type="PIRSF" id="PIRSF000538">
    <property type="entry name" value="GlpK"/>
    <property type="match status" value="1"/>
</dbReference>
<dbReference type="Pfam" id="PF00370">
    <property type="entry name" value="FGGY_N"/>
    <property type="match status" value="1"/>
</dbReference>
<keyword evidence="6 11" id="KW-0418">Kinase</keyword>
<gene>
    <name evidence="14" type="ORF">DFR27_1925</name>
</gene>
<feature type="domain" description="Carbohydrate kinase FGGY C-terminal" evidence="13">
    <location>
        <begin position="260"/>
        <end position="445"/>
    </location>
</feature>
<dbReference type="EC" id="2.7.1.30" evidence="3"/>
<evidence type="ECO:0000256" key="9">
    <source>
        <dbReference type="ARBA" id="ARBA00043149"/>
    </source>
</evidence>
<dbReference type="RefSeq" id="WP_121877239.1">
    <property type="nucleotide sequence ID" value="NZ_REFJ01000004.1"/>
</dbReference>
<evidence type="ECO:0000313" key="14">
    <source>
        <dbReference type="EMBL" id="RMA79484.1"/>
    </source>
</evidence>
<evidence type="ECO:0000256" key="8">
    <source>
        <dbReference type="ARBA" id="ARBA00022840"/>
    </source>
</evidence>
<dbReference type="Gene3D" id="3.30.420.40">
    <property type="match status" value="2"/>
</dbReference>
<accession>A0A3M0A539</accession>